<dbReference type="GO" id="GO:0005694">
    <property type="term" value="C:chromosome"/>
    <property type="evidence" value="ECO:0007669"/>
    <property type="project" value="TreeGrafter"/>
</dbReference>
<dbReference type="GO" id="GO:0071479">
    <property type="term" value="P:cellular response to ionizing radiation"/>
    <property type="evidence" value="ECO:0007669"/>
    <property type="project" value="InterPro"/>
</dbReference>
<dbReference type="PANTHER" id="PTHR35541">
    <property type="entry name" value="RAD9, HUS1, RAD1-INTERACTING NUCLEAR ORPHAN PROTEIN 1"/>
    <property type="match status" value="1"/>
</dbReference>
<reference evidence="2" key="1">
    <citation type="submission" date="2021-01" db="EMBL/GenBank/DDBJ databases">
        <authorList>
            <person name="Zahm M."/>
            <person name="Roques C."/>
            <person name="Cabau C."/>
            <person name="Klopp C."/>
            <person name="Donnadieu C."/>
            <person name="Jouanno E."/>
            <person name="Lampietro C."/>
            <person name="Louis A."/>
            <person name="Herpin A."/>
            <person name="Echchiki A."/>
            <person name="Berthelot C."/>
            <person name="Parey E."/>
            <person name="Roest-Crollius H."/>
            <person name="Braasch I."/>
            <person name="Postlethwait J."/>
            <person name="Bobe J."/>
            <person name="Montfort J."/>
            <person name="Bouchez O."/>
            <person name="Begum T."/>
            <person name="Mejri S."/>
            <person name="Adams A."/>
            <person name="Chen W.-J."/>
            <person name="Guiguen Y."/>
        </authorList>
    </citation>
    <scope>NUCLEOTIDE SEQUENCE</scope>
    <source>
        <strain evidence="2">YG-15Mar2019-1</strain>
        <tissue evidence="2">Brain</tissue>
    </source>
</reference>
<dbReference type="GO" id="GO:0005634">
    <property type="term" value="C:nucleus"/>
    <property type="evidence" value="ECO:0007669"/>
    <property type="project" value="InterPro"/>
</dbReference>
<comment type="caution">
    <text evidence="2">The sequence shown here is derived from an EMBL/GenBank/DDBJ whole genome shotgun (WGS) entry which is preliminary data.</text>
</comment>
<feature type="compositionally biased region" description="Low complexity" evidence="1">
    <location>
        <begin position="46"/>
        <end position="57"/>
    </location>
</feature>
<evidence type="ECO:0000313" key="2">
    <source>
        <dbReference type="EMBL" id="KAG7454586.1"/>
    </source>
</evidence>
<proteinExistence type="predicted"/>
<protein>
    <submittedName>
        <fullName evidence="2">Uncharacterized protein</fullName>
    </submittedName>
</protein>
<gene>
    <name evidence="2" type="ORF">MATL_G00261280</name>
</gene>
<dbReference type="GO" id="GO:0000725">
    <property type="term" value="P:recombinational repair"/>
    <property type="evidence" value="ECO:0007669"/>
    <property type="project" value="TreeGrafter"/>
</dbReference>
<dbReference type="InterPro" id="IPR029293">
    <property type="entry name" value="RHNO1"/>
</dbReference>
<accession>A0A9D3PD70</accession>
<dbReference type="PANTHER" id="PTHR35541:SF1">
    <property type="entry name" value="RAD9, HUS1, RAD1-INTERACTING NUCLEAR ORPHAN PROTEIN 1"/>
    <property type="match status" value="1"/>
</dbReference>
<dbReference type="AlphaFoldDB" id="A0A9D3PD70"/>
<dbReference type="GO" id="GO:0000077">
    <property type="term" value="P:DNA damage checkpoint signaling"/>
    <property type="evidence" value="ECO:0007669"/>
    <property type="project" value="InterPro"/>
</dbReference>
<dbReference type="EMBL" id="JAFDVH010000025">
    <property type="protein sequence ID" value="KAG7454586.1"/>
    <property type="molecule type" value="Genomic_DNA"/>
</dbReference>
<sequence>MPRRTRKGSLLKSKPQLPFLEPPLDGATHRYGPQVRSALNPRSFLSEQRPSSSERSSWVTPQFDSSMQLQYPIRRRGGTRKSLGSSVLDRSLLLSLPQLRKTSVCKFPALSFKKDVAPQPHPQTSTCGERTDHPPTGALQERQASGPLYRGVSPNSQDIGDNVTPKRAPSLAKGVTEEARVCRVVPTIAAAHTARETQGQDCTIVTPVRHNPPDTDSGFTPPDVETPEMLPGSGGAAGGSHLSRLRLLFPLTPLSAQSPPDVLVSDTPEQDYGLRVSRRRRRRRFLQD</sequence>
<evidence type="ECO:0000256" key="1">
    <source>
        <dbReference type="SAM" id="MobiDB-lite"/>
    </source>
</evidence>
<dbReference type="OrthoDB" id="9942438at2759"/>
<feature type="region of interest" description="Disordered" evidence="1">
    <location>
        <begin position="1"/>
        <end position="61"/>
    </location>
</feature>
<dbReference type="Proteomes" id="UP001046870">
    <property type="component" value="Chromosome 25"/>
</dbReference>
<keyword evidence="3" id="KW-1185">Reference proteome</keyword>
<feature type="region of interest" description="Disordered" evidence="1">
    <location>
        <begin position="115"/>
        <end position="141"/>
    </location>
</feature>
<name>A0A9D3PD70_MEGAT</name>
<dbReference type="Pfam" id="PF15319">
    <property type="entry name" value="RHINO"/>
    <property type="match status" value="1"/>
</dbReference>
<organism evidence="2 3">
    <name type="scientific">Megalops atlanticus</name>
    <name type="common">Tarpon</name>
    <name type="synonym">Clupea gigantea</name>
    <dbReference type="NCBI Taxonomy" id="7932"/>
    <lineage>
        <taxon>Eukaryota</taxon>
        <taxon>Metazoa</taxon>
        <taxon>Chordata</taxon>
        <taxon>Craniata</taxon>
        <taxon>Vertebrata</taxon>
        <taxon>Euteleostomi</taxon>
        <taxon>Actinopterygii</taxon>
        <taxon>Neopterygii</taxon>
        <taxon>Teleostei</taxon>
        <taxon>Elopiformes</taxon>
        <taxon>Megalopidae</taxon>
        <taxon>Megalops</taxon>
    </lineage>
</organism>
<evidence type="ECO:0000313" key="3">
    <source>
        <dbReference type="Proteomes" id="UP001046870"/>
    </source>
</evidence>